<comment type="caution">
    <text evidence="2">The sequence shown here is derived from an EMBL/GenBank/DDBJ whole genome shotgun (WGS) entry which is preliminary data.</text>
</comment>
<proteinExistence type="predicted"/>
<evidence type="ECO:0000313" key="4">
    <source>
        <dbReference type="Proteomes" id="UP000053433"/>
    </source>
</evidence>
<dbReference type="Pfam" id="PF13529">
    <property type="entry name" value="Peptidase_C39_2"/>
    <property type="match status" value="1"/>
</dbReference>
<gene>
    <name evidence="2" type="ORF">ASJ35_14430</name>
    <name evidence="3" type="ORF">GMD59_02925</name>
</gene>
<dbReference type="Gene3D" id="3.90.70.10">
    <property type="entry name" value="Cysteine proteinases"/>
    <property type="match status" value="1"/>
</dbReference>
<dbReference type="Proteomes" id="UP000053433">
    <property type="component" value="Unassembled WGS sequence"/>
</dbReference>
<protein>
    <recommendedName>
        <fullName evidence="1">Peptidase C39-like domain-containing protein</fullName>
    </recommendedName>
</protein>
<dbReference type="EMBL" id="LMUA01000024">
    <property type="protein sequence ID" value="KUE75283.1"/>
    <property type="molecule type" value="Genomic_DNA"/>
</dbReference>
<feature type="domain" description="Peptidase C39-like" evidence="1">
    <location>
        <begin position="173"/>
        <end position="314"/>
    </location>
</feature>
<reference evidence="3 5" key="2">
    <citation type="journal article" date="2019" name="Nat. Med.">
        <title>A library of human gut bacterial isolates paired with longitudinal multiomics data enables mechanistic microbiome research.</title>
        <authorList>
            <person name="Poyet M."/>
            <person name="Groussin M."/>
            <person name="Gibbons S.M."/>
            <person name="Avila-Pacheco J."/>
            <person name="Jiang X."/>
            <person name="Kearney S.M."/>
            <person name="Perrotta A.R."/>
            <person name="Berdy B."/>
            <person name="Zhao S."/>
            <person name="Lieberman T.D."/>
            <person name="Swanson P.K."/>
            <person name="Smith M."/>
            <person name="Roesemann S."/>
            <person name="Alexander J.E."/>
            <person name="Rich S.A."/>
            <person name="Livny J."/>
            <person name="Vlamakis H."/>
            <person name="Clish C."/>
            <person name="Bullock K."/>
            <person name="Deik A."/>
            <person name="Scott J."/>
            <person name="Pierce K.A."/>
            <person name="Xavier R.J."/>
            <person name="Alm E.J."/>
        </authorList>
    </citation>
    <scope>NUCLEOTIDE SEQUENCE [LARGE SCALE GENOMIC DNA]</scope>
    <source>
        <strain evidence="3 5">BIOML-A4</strain>
    </source>
</reference>
<dbReference type="InterPro" id="IPR039564">
    <property type="entry name" value="Peptidase_C39-like"/>
</dbReference>
<evidence type="ECO:0000313" key="2">
    <source>
        <dbReference type="EMBL" id="KUE75283.1"/>
    </source>
</evidence>
<evidence type="ECO:0000313" key="3">
    <source>
        <dbReference type="EMBL" id="MTS26237.1"/>
    </source>
</evidence>
<name>A0A0W7TN87_9FIRM</name>
<organism evidence="2 4">
    <name type="scientific">Ruthenibacterium lactatiformans</name>
    <dbReference type="NCBI Taxonomy" id="1550024"/>
    <lineage>
        <taxon>Bacteria</taxon>
        <taxon>Bacillati</taxon>
        <taxon>Bacillota</taxon>
        <taxon>Clostridia</taxon>
        <taxon>Eubacteriales</taxon>
        <taxon>Oscillospiraceae</taxon>
        <taxon>Ruthenibacterium</taxon>
    </lineage>
</organism>
<accession>A0A0W7TN87</accession>
<evidence type="ECO:0000313" key="5">
    <source>
        <dbReference type="Proteomes" id="UP000472755"/>
    </source>
</evidence>
<dbReference type="RefSeq" id="WP_058723620.1">
    <property type="nucleotide sequence ID" value="NZ_LMUA01000024.1"/>
</dbReference>
<dbReference type="AlphaFoldDB" id="A0A0W7TN87"/>
<evidence type="ECO:0000259" key="1">
    <source>
        <dbReference type="Pfam" id="PF13529"/>
    </source>
</evidence>
<reference evidence="2 4" key="1">
    <citation type="submission" date="2015-10" db="EMBL/GenBank/DDBJ databases">
        <title>A novel member of the family Ruminococcaceae isolated from human faeces.</title>
        <authorList>
            <person name="Shkoporov A.N."/>
            <person name="Chaplin A.V."/>
            <person name="Motuzova O.V."/>
            <person name="Kafarskaia L.I."/>
            <person name="Efimov B.A."/>
        </authorList>
    </citation>
    <scope>NUCLEOTIDE SEQUENCE [LARGE SCALE GENOMIC DNA]</scope>
    <source>
        <strain evidence="2 4">668</strain>
    </source>
</reference>
<dbReference type="Proteomes" id="UP000472755">
    <property type="component" value="Unassembled WGS sequence"/>
</dbReference>
<dbReference type="EMBL" id="WMZU01000002">
    <property type="protein sequence ID" value="MTS26237.1"/>
    <property type="molecule type" value="Genomic_DNA"/>
</dbReference>
<sequence>MTNHTFVLKDEKAFASGAFENTAYADGALRLEQYAGRYVQAGCYTTPEISAPAFNALVASWNAATPAGTAVELAVRVFAAGAWTPWMPYGKWSPFLRRASLPVQHPEDAAAYLDTDMVNVRAPGGASLFQLRASLYTDDVRRSPSVYLLAASVRPTSWQRETGEALQHRCVPVPAYSQLIRDPRIGSVICSPTTVTMLMNRWGEDLLPEEVAHANYDYTYAGNGNWSFTTAIAGCYGYECYVAFADIAGLKKEIKNGFACGVSVHYADTPEHAEERGLPLLEGTTGCTDGHLMVVRGFETGEDGTEYVLVNDPYAPGDAAAQRRYRLDQFAHAWGGVAYFIHGKDGARAVAPPERVTGELRRTEIAGEYALFLRGERKSLATDFCEKDGLCTGTVCYTVQDGHAYATTAHKRFYYTNVSQAGNVLLDTAAMPAGTRITAYIIGELGCMTVAGLTL</sequence>